<sequence length="342" mass="37513">MAEFPALPIFTDAYLADTRHLTAEEHGAYLLLLMCAWRTRGCALKDDDRFLARTVGVTLPRWRRIRPVLKDFFTVEGGLWRQKKLTEVYKGVETRVARNRANGAKGGRAKAARAKPEKAASDRQPVAKANKLPTKTRIQTPKQKAEEAQGAGIAADIPADIPVAEVAAAAGLDSLALDGSELVKWLSAGADLGQDILPTIERLYKRQMARSGSAPASLAYYGAAILEARDKRLKARKAGDAHNEAFPPTPPKRHFDASLPADWRLFLGDASSRFRGDYLARHWRIGPDHPVFLPSGLGCDPTLRPNPLIPKEIVSEYGTRWGWVLPSPAQAGKKTSSPQEDI</sequence>
<keyword evidence="3" id="KW-1185">Reference proteome</keyword>
<reference evidence="3" key="1">
    <citation type="journal article" date="2019" name="Int. J. Syst. Evol. Microbiol.">
        <title>The Global Catalogue of Microorganisms (GCM) 10K type strain sequencing project: providing services to taxonomists for standard genome sequencing and annotation.</title>
        <authorList>
            <consortium name="The Broad Institute Genomics Platform"/>
            <consortium name="The Broad Institute Genome Sequencing Center for Infectious Disease"/>
            <person name="Wu L."/>
            <person name="Ma J."/>
        </authorList>
    </citation>
    <scope>NUCLEOTIDE SEQUENCE [LARGE SCALE GENOMIC DNA]</scope>
    <source>
        <strain evidence="3">CGMCC 1.15304</strain>
    </source>
</reference>
<dbReference type="EMBL" id="JBHSCR010000003">
    <property type="protein sequence ID" value="MFC4347166.1"/>
    <property type="molecule type" value="Genomic_DNA"/>
</dbReference>
<dbReference type="RefSeq" id="WP_068149890.1">
    <property type="nucleotide sequence ID" value="NZ_JBHSCR010000003.1"/>
</dbReference>
<proteinExistence type="predicted"/>
<evidence type="ECO:0000313" key="2">
    <source>
        <dbReference type="EMBL" id="MFC4347166.1"/>
    </source>
</evidence>
<dbReference type="InterPro" id="IPR010781">
    <property type="entry name" value="DUF1376"/>
</dbReference>
<gene>
    <name evidence="2" type="ORF">ACFO5Q_04855</name>
</gene>
<comment type="caution">
    <text evidence="2">The sequence shown here is derived from an EMBL/GenBank/DDBJ whole genome shotgun (WGS) entry which is preliminary data.</text>
</comment>
<name>A0ABV8U7I6_9PROT</name>
<dbReference type="Proteomes" id="UP001595776">
    <property type="component" value="Unassembled WGS sequence"/>
</dbReference>
<evidence type="ECO:0000256" key="1">
    <source>
        <dbReference type="SAM" id="MobiDB-lite"/>
    </source>
</evidence>
<dbReference type="Pfam" id="PF07120">
    <property type="entry name" value="DUF1376"/>
    <property type="match status" value="1"/>
</dbReference>
<accession>A0ABV8U7I6</accession>
<evidence type="ECO:0000313" key="3">
    <source>
        <dbReference type="Proteomes" id="UP001595776"/>
    </source>
</evidence>
<organism evidence="2 3">
    <name type="scientific">Kordiimonas lipolytica</name>
    <dbReference type="NCBI Taxonomy" id="1662421"/>
    <lineage>
        <taxon>Bacteria</taxon>
        <taxon>Pseudomonadati</taxon>
        <taxon>Pseudomonadota</taxon>
        <taxon>Alphaproteobacteria</taxon>
        <taxon>Kordiimonadales</taxon>
        <taxon>Kordiimonadaceae</taxon>
        <taxon>Kordiimonas</taxon>
    </lineage>
</organism>
<protein>
    <submittedName>
        <fullName evidence="2">YdaU family protein</fullName>
    </submittedName>
</protein>
<feature type="region of interest" description="Disordered" evidence="1">
    <location>
        <begin position="99"/>
        <end position="144"/>
    </location>
</feature>